<dbReference type="EMBL" id="JAMZIH010000566">
    <property type="protein sequence ID" value="KAJ1679150.1"/>
    <property type="molecule type" value="Genomic_DNA"/>
</dbReference>
<organism evidence="1 2">
    <name type="scientific">Spiromyces aspiralis</name>
    <dbReference type="NCBI Taxonomy" id="68401"/>
    <lineage>
        <taxon>Eukaryota</taxon>
        <taxon>Fungi</taxon>
        <taxon>Fungi incertae sedis</taxon>
        <taxon>Zoopagomycota</taxon>
        <taxon>Kickxellomycotina</taxon>
        <taxon>Kickxellomycetes</taxon>
        <taxon>Kickxellales</taxon>
        <taxon>Kickxellaceae</taxon>
        <taxon>Spiromyces</taxon>
    </lineage>
</organism>
<dbReference type="Proteomes" id="UP001145114">
    <property type="component" value="Unassembled WGS sequence"/>
</dbReference>
<comment type="caution">
    <text evidence="1">The sequence shown here is derived from an EMBL/GenBank/DDBJ whole genome shotgun (WGS) entry which is preliminary data.</text>
</comment>
<feature type="non-terminal residue" evidence="1">
    <location>
        <position position="431"/>
    </location>
</feature>
<name>A0ACC1HUZ7_9FUNG</name>
<keyword evidence="2" id="KW-1185">Reference proteome</keyword>
<evidence type="ECO:0000313" key="1">
    <source>
        <dbReference type="EMBL" id="KAJ1679150.1"/>
    </source>
</evidence>
<feature type="non-terminal residue" evidence="1">
    <location>
        <position position="1"/>
    </location>
</feature>
<gene>
    <name evidence="1" type="ORF">EV182_002630</name>
</gene>
<accession>A0ACC1HUZ7</accession>
<protein>
    <submittedName>
        <fullName evidence="1">Uncharacterized protein</fullName>
    </submittedName>
</protein>
<evidence type="ECO:0000313" key="2">
    <source>
        <dbReference type="Proteomes" id="UP001145114"/>
    </source>
</evidence>
<reference evidence="1" key="1">
    <citation type="submission" date="2022-06" db="EMBL/GenBank/DDBJ databases">
        <title>Phylogenomic reconstructions and comparative analyses of Kickxellomycotina fungi.</title>
        <authorList>
            <person name="Reynolds N.K."/>
            <person name="Stajich J.E."/>
            <person name="Barry K."/>
            <person name="Grigoriev I.V."/>
            <person name="Crous P."/>
            <person name="Smith M.E."/>
        </authorList>
    </citation>
    <scope>NUCLEOTIDE SEQUENCE</scope>
    <source>
        <strain evidence="1">RSA 2271</strain>
    </source>
</reference>
<sequence length="431" mass="46407">LSDLFFKYMDFTKCEGPQDFETKTSFLKPTLTLSETEDTWGNINDAIAHLSTLISAYKGQSGAIVSFVQSISDNLSKYIMSERSRLSGSGVMLVEVITKALGRDFAPLCEPLVPAIVVTCGRTNKVFVTRGVRCLSTIISYSHIPDQLPRFCESATEDSSKIMRLSMSKVVLASIEGCTVNELTPFIPVLERTISKGIVDADSEVRKTFKSAYEAYRKKFPDMIAAFNSKLSPIAQKYLGIKTAAPVAAGNSDGKPNPASRFMEFRKRVPLRERLAQNQMADPDNKQPAKTDKEGSVHRLRPIRPPPAVAPARPQPKEQTTTFNNVERLLMSPGGRTPALPKLFGDMSPSVSSSSAGVEGSVRPASACSVLRGSQSEQDQAALAPELSKEVDAANPAGEATNDNGSNASASSRPPSQQSLTRPGSAGARAA</sequence>
<proteinExistence type="predicted"/>